<feature type="transmembrane region" description="Helical" evidence="1">
    <location>
        <begin position="115"/>
        <end position="136"/>
    </location>
</feature>
<dbReference type="EMBL" id="BLIO01000001">
    <property type="protein sequence ID" value="GFE15361.1"/>
    <property type="molecule type" value="Genomic_DNA"/>
</dbReference>
<evidence type="ECO:0000313" key="2">
    <source>
        <dbReference type="EMBL" id="GFE15361.1"/>
    </source>
</evidence>
<keyword evidence="3" id="KW-1185">Reference proteome</keyword>
<keyword evidence="1" id="KW-0472">Membrane</keyword>
<evidence type="ECO:0000313" key="3">
    <source>
        <dbReference type="Proteomes" id="UP000430079"/>
    </source>
</evidence>
<keyword evidence="1" id="KW-0812">Transmembrane</keyword>
<organism evidence="2 3">
    <name type="scientific">Streptomyces glebosus</name>
    <dbReference type="NCBI Taxonomy" id="249580"/>
    <lineage>
        <taxon>Bacteria</taxon>
        <taxon>Bacillati</taxon>
        <taxon>Actinomycetota</taxon>
        <taxon>Actinomycetes</taxon>
        <taxon>Kitasatosporales</taxon>
        <taxon>Streptomycetaceae</taxon>
        <taxon>Streptomyces</taxon>
    </lineage>
</organism>
<protein>
    <submittedName>
        <fullName evidence="2">Uncharacterized protein</fullName>
    </submittedName>
</protein>
<reference evidence="2 3" key="1">
    <citation type="submission" date="2019-12" db="EMBL/GenBank/DDBJ databases">
        <title>Whole genome shotgun sequence of Streptomyces hygroscopicus subsp. glebosus NBRC 13786.</title>
        <authorList>
            <person name="Ichikawa N."/>
            <person name="Kimura A."/>
            <person name="Kitahashi Y."/>
            <person name="Komaki H."/>
            <person name="Tamura T."/>
        </authorList>
    </citation>
    <scope>NUCLEOTIDE SEQUENCE [LARGE SCALE GENOMIC DNA]</scope>
    <source>
        <strain evidence="2 3">NBRC 13786</strain>
    </source>
</reference>
<evidence type="ECO:0000256" key="1">
    <source>
        <dbReference type="SAM" id="Phobius"/>
    </source>
</evidence>
<sequence>MIRSCPGAVLLIIPTAGEPVSAVACITQRVPHVGKSAAAAGRTEPVPAARKARAELSWEIPVAVADCLPVAALPTSLPWASPANPVTPMPAAATVGRTPRHTVLRNGDRRRVGRAVWSVGVVVSAGCMLLCSYMPIPLRLGPVGRSVRRRTVCSRRRETIVERGTGAARRFLVPWDVPALHAAVTCKDVRSPGRGGARDET</sequence>
<accession>A0A640SYS8</accession>
<name>A0A640SYS8_9ACTN</name>
<keyword evidence="1" id="KW-1133">Transmembrane helix</keyword>
<dbReference type="AlphaFoldDB" id="A0A640SYS8"/>
<proteinExistence type="predicted"/>
<dbReference type="Proteomes" id="UP000430079">
    <property type="component" value="Unassembled WGS sequence"/>
</dbReference>
<gene>
    <name evidence="2" type="ORF">Sgleb_34080</name>
</gene>
<comment type="caution">
    <text evidence="2">The sequence shown here is derived from an EMBL/GenBank/DDBJ whole genome shotgun (WGS) entry which is preliminary data.</text>
</comment>